<sequence>MGKGYTATEPNKWLNLGALLTQSLPSASYGEKRQDVTISMNASTKISTKPSARPKTAAVRRLAPAPRTRAINSDVPIFIGFIVLVATGVWAVNGGWDEVVGGWSHLWRASASLSGIWTTIAALTGLLLAARLPWMERSAGLDRILIWHRMAGDTMGVMLGVHVFTSVMAEMPLRGGLVSTVKDMIGRESYMGMASIGALIVAVVVVSSLKNVRNRLSYETWYLLHLSAYVGVIISYSHTITLGSLLSGDRLIRYMWGIFFVYVLVLVVLARWSSVIHAIRKPLTVVEVQRETEDTVSVVLGGSHITNYSGEAGQFITVRMLKRGTWWKSNPYSLSAAPTTAGMRITVKDRGDASAATFRLKRGDKVAVEGPYGIATPDIFDGSRPLLIAGGVGVTPVRAMLECLPKGSQPLVLLRARKVDEIPHYKEICDLTEARGGEVRLVLGRTAQLKSRDPFAPKILHSLVPNLTNCVAFVCGPTSLTFAARKGLREAGLAPSRIHLELPWW</sequence>
<feature type="transmembrane region" description="Helical" evidence="13">
    <location>
        <begin position="189"/>
        <end position="209"/>
    </location>
</feature>
<evidence type="ECO:0000256" key="9">
    <source>
        <dbReference type="ARBA" id="ARBA00023002"/>
    </source>
</evidence>
<dbReference type="InterPro" id="IPR017927">
    <property type="entry name" value="FAD-bd_FR_type"/>
</dbReference>
<evidence type="ECO:0000256" key="5">
    <source>
        <dbReference type="ARBA" id="ARBA00022714"/>
    </source>
</evidence>
<protein>
    <submittedName>
        <fullName evidence="17">Unannotated protein</fullName>
    </submittedName>
</protein>
<keyword evidence="8 13" id="KW-1133">Transmembrane helix</keyword>
<organism evidence="17">
    <name type="scientific">freshwater metagenome</name>
    <dbReference type="NCBI Taxonomy" id="449393"/>
    <lineage>
        <taxon>unclassified sequences</taxon>
        <taxon>metagenomes</taxon>
        <taxon>ecological metagenomes</taxon>
    </lineage>
</organism>
<evidence type="ECO:0000256" key="13">
    <source>
        <dbReference type="SAM" id="Phobius"/>
    </source>
</evidence>
<dbReference type="PANTHER" id="PTHR47354:SF8">
    <property type="entry name" value="1,2-PHENYLACETYL-COA EPOXIDASE, SUBUNIT E"/>
    <property type="match status" value="1"/>
</dbReference>
<comment type="subcellular location">
    <subcellularLocation>
        <location evidence="2">Membrane</location>
        <topology evidence="2">Multi-pass membrane protein</topology>
    </subcellularLocation>
</comment>
<dbReference type="EMBL" id="CAETWZ010000084">
    <property type="protein sequence ID" value="CAB4368106.1"/>
    <property type="molecule type" value="Genomic_DNA"/>
</dbReference>
<dbReference type="InterPro" id="IPR017938">
    <property type="entry name" value="Riboflavin_synthase-like_b-brl"/>
</dbReference>
<dbReference type="Gene3D" id="2.40.30.10">
    <property type="entry name" value="Translation factors"/>
    <property type="match status" value="1"/>
</dbReference>
<evidence type="ECO:0000313" key="17">
    <source>
        <dbReference type="EMBL" id="CAB5048357.1"/>
    </source>
</evidence>
<dbReference type="GO" id="GO:0016020">
    <property type="term" value="C:membrane"/>
    <property type="evidence" value="ECO:0007669"/>
    <property type="project" value="UniProtKB-SubCell"/>
</dbReference>
<dbReference type="InterPro" id="IPR050415">
    <property type="entry name" value="MRET"/>
</dbReference>
<keyword evidence="10" id="KW-0408">Iron</keyword>
<reference evidence="17" key="1">
    <citation type="submission" date="2020-05" db="EMBL/GenBank/DDBJ databases">
        <authorList>
            <person name="Chiriac C."/>
            <person name="Salcher M."/>
            <person name="Ghai R."/>
            <person name="Kavagutti S V."/>
        </authorList>
    </citation>
    <scope>NUCLEOTIDE SEQUENCE</scope>
</reference>
<keyword evidence="6" id="KW-0479">Metal-binding</keyword>
<dbReference type="InterPro" id="IPR013130">
    <property type="entry name" value="Fe3_Rdtase_TM_dom"/>
</dbReference>
<keyword evidence="3" id="KW-0285">Flavoprotein</keyword>
<keyword evidence="5" id="KW-0001">2Fe-2S</keyword>
<feature type="transmembrane region" description="Helical" evidence="13">
    <location>
        <begin position="146"/>
        <end position="169"/>
    </location>
</feature>
<keyword evidence="12 13" id="KW-0472">Membrane</keyword>
<dbReference type="Pfam" id="PF01794">
    <property type="entry name" value="Ferric_reduct"/>
    <property type="match status" value="1"/>
</dbReference>
<evidence type="ECO:0000313" key="15">
    <source>
        <dbReference type="EMBL" id="CAB4368106.1"/>
    </source>
</evidence>
<proteinExistence type="predicted"/>
<evidence type="ECO:0000256" key="11">
    <source>
        <dbReference type="ARBA" id="ARBA00023014"/>
    </source>
</evidence>
<evidence type="ECO:0000256" key="1">
    <source>
        <dbReference type="ARBA" id="ARBA00001974"/>
    </source>
</evidence>
<keyword evidence="7" id="KW-0274">FAD</keyword>
<dbReference type="PROSITE" id="PS51384">
    <property type="entry name" value="FAD_FR"/>
    <property type="match status" value="1"/>
</dbReference>
<feature type="transmembrane region" description="Helical" evidence="13">
    <location>
        <begin position="221"/>
        <end position="239"/>
    </location>
</feature>
<evidence type="ECO:0000256" key="2">
    <source>
        <dbReference type="ARBA" id="ARBA00004141"/>
    </source>
</evidence>
<feature type="domain" description="FAD-binding FR-type" evidence="14">
    <location>
        <begin position="278"/>
        <end position="378"/>
    </location>
</feature>
<feature type="transmembrane region" description="Helical" evidence="13">
    <location>
        <begin position="251"/>
        <end position="272"/>
    </location>
</feature>
<dbReference type="EMBL" id="CAFBQH010000031">
    <property type="protein sequence ID" value="CAB5048357.1"/>
    <property type="molecule type" value="Genomic_DNA"/>
</dbReference>
<dbReference type="GO" id="GO:0051537">
    <property type="term" value="F:2 iron, 2 sulfur cluster binding"/>
    <property type="evidence" value="ECO:0007669"/>
    <property type="project" value="UniProtKB-KW"/>
</dbReference>
<comment type="cofactor">
    <cofactor evidence="1">
        <name>FAD</name>
        <dbReference type="ChEBI" id="CHEBI:57692"/>
    </cofactor>
</comment>
<keyword evidence="11" id="KW-0411">Iron-sulfur</keyword>
<dbReference type="SUPFAM" id="SSF52343">
    <property type="entry name" value="Ferredoxin reductase-like, C-terminal NADP-linked domain"/>
    <property type="match status" value="1"/>
</dbReference>
<evidence type="ECO:0000256" key="8">
    <source>
        <dbReference type="ARBA" id="ARBA00022989"/>
    </source>
</evidence>
<dbReference type="InterPro" id="IPR039261">
    <property type="entry name" value="FNR_nucleotide-bd"/>
</dbReference>
<evidence type="ECO:0000256" key="6">
    <source>
        <dbReference type="ARBA" id="ARBA00022723"/>
    </source>
</evidence>
<dbReference type="PANTHER" id="PTHR47354">
    <property type="entry name" value="NADH OXIDOREDUCTASE HCR"/>
    <property type="match status" value="1"/>
</dbReference>
<dbReference type="Gene3D" id="3.40.50.80">
    <property type="entry name" value="Nucleotide-binding domain of ferredoxin-NADP reductase (FNR) module"/>
    <property type="match status" value="1"/>
</dbReference>
<evidence type="ECO:0000256" key="3">
    <source>
        <dbReference type="ARBA" id="ARBA00022630"/>
    </source>
</evidence>
<evidence type="ECO:0000256" key="7">
    <source>
        <dbReference type="ARBA" id="ARBA00022827"/>
    </source>
</evidence>
<evidence type="ECO:0000256" key="10">
    <source>
        <dbReference type="ARBA" id="ARBA00023004"/>
    </source>
</evidence>
<evidence type="ECO:0000313" key="16">
    <source>
        <dbReference type="EMBL" id="CAB4674847.1"/>
    </source>
</evidence>
<feature type="transmembrane region" description="Helical" evidence="13">
    <location>
        <begin position="116"/>
        <end position="134"/>
    </location>
</feature>
<feature type="transmembrane region" description="Helical" evidence="13">
    <location>
        <begin position="75"/>
        <end position="96"/>
    </location>
</feature>
<name>A0A6J7T593_9ZZZZ</name>
<dbReference type="GO" id="GO:0050660">
    <property type="term" value="F:flavin adenine dinucleotide binding"/>
    <property type="evidence" value="ECO:0007669"/>
    <property type="project" value="TreeGrafter"/>
</dbReference>
<keyword evidence="4 13" id="KW-0812">Transmembrane</keyword>
<dbReference type="SUPFAM" id="SSF63380">
    <property type="entry name" value="Riboflavin synthase domain-like"/>
    <property type="match status" value="1"/>
</dbReference>
<keyword evidence="9" id="KW-0560">Oxidoreductase</keyword>
<gene>
    <name evidence="16" type="ORF">UFOPK2334_00757</name>
    <name evidence="15" type="ORF">UFOPK4179_00903</name>
    <name evidence="17" type="ORF">UFOPK4293_00654</name>
</gene>
<dbReference type="EMBL" id="CAEZXA010000054">
    <property type="protein sequence ID" value="CAB4674847.1"/>
    <property type="molecule type" value="Genomic_DNA"/>
</dbReference>
<dbReference type="PRINTS" id="PR00409">
    <property type="entry name" value="PHDIOXRDTASE"/>
</dbReference>
<accession>A0A6J7T593</accession>
<evidence type="ECO:0000256" key="4">
    <source>
        <dbReference type="ARBA" id="ARBA00022692"/>
    </source>
</evidence>
<dbReference type="GO" id="GO:0016491">
    <property type="term" value="F:oxidoreductase activity"/>
    <property type="evidence" value="ECO:0007669"/>
    <property type="project" value="UniProtKB-KW"/>
</dbReference>
<evidence type="ECO:0000256" key="12">
    <source>
        <dbReference type="ARBA" id="ARBA00023136"/>
    </source>
</evidence>
<evidence type="ECO:0000259" key="14">
    <source>
        <dbReference type="PROSITE" id="PS51384"/>
    </source>
</evidence>
<dbReference type="AlphaFoldDB" id="A0A6J7T593"/>
<dbReference type="GO" id="GO:0046872">
    <property type="term" value="F:metal ion binding"/>
    <property type="evidence" value="ECO:0007669"/>
    <property type="project" value="UniProtKB-KW"/>
</dbReference>